<dbReference type="PANTHER" id="PTHR21581:SF6">
    <property type="entry name" value="TRAFFICKING PROTEIN PARTICLE COMPLEX SUBUNIT 12"/>
    <property type="match status" value="1"/>
</dbReference>
<proteinExistence type="inferred from homology"/>
<dbReference type="Gene3D" id="3.40.710.10">
    <property type="entry name" value="DD-peptidase/beta-lactamase superfamily"/>
    <property type="match status" value="1"/>
</dbReference>
<feature type="chain" id="PRO_5046715585" evidence="8">
    <location>
        <begin position="25"/>
        <end position="413"/>
    </location>
</feature>
<sequence length="413" mass="45054">MKLGLKLITTMLLTLFVLMAPAQAKYASLVLDVDTGEILYSRNADTRNYPASLTKMMTLYMAFEALENGKLKINQQLPVSRRASGMAPSKLGLRIGSTIKTEDVIMALVTKSANDAAVVMAEAIGGKETTFARMMTKRAHELGMKRTTFRNASGLPNRGQLSTARDMATLAIALKRDFPQYYGLFSTKSYTYKNRSYRNHNKLLASYQGTDGVKTGYTNASGFNLVASVVRNNRRLIGVVFGGKTGRSRDRHMKEILDKSFKRVGVTRVAKAPAIPKRNPLRQTVLAKATPQPLARPVVLAAASSNANLPGQIAAVPTQTTSNQSINVPITDWGIQVGAFKKYEPAKMAADQALAQITSQPNGTQVHIQQVDKADGALYRARLKGLDEVAARNACRELKEQRMSCVAVPPGLF</sequence>
<evidence type="ECO:0000256" key="7">
    <source>
        <dbReference type="RuleBase" id="RU004016"/>
    </source>
</evidence>
<comment type="caution">
    <text evidence="11">The sequence shown here is derived from an EMBL/GenBank/DDBJ whole genome shotgun (WGS) entry which is preliminary data.</text>
</comment>
<keyword evidence="3 11" id="KW-0378">Hydrolase</keyword>
<dbReference type="InterPro" id="IPR012338">
    <property type="entry name" value="Beta-lactam/transpept-like"/>
</dbReference>
<dbReference type="Gene3D" id="3.30.70.1070">
    <property type="entry name" value="Sporulation related repeat"/>
    <property type="match status" value="1"/>
</dbReference>
<organism evidence="11 12">
    <name type="scientific">Kiloniella antarctica</name>
    <dbReference type="NCBI Taxonomy" id="1550907"/>
    <lineage>
        <taxon>Bacteria</taxon>
        <taxon>Pseudomonadati</taxon>
        <taxon>Pseudomonadota</taxon>
        <taxon>Alphaproteobacteria</taxon>
        <taxon>Rhodospirillales</taxon>
        <taxon>Kiloniellaceae</taxon>
        <taxon>Kiloniella</taxon>
    </lineage>
</organism>
<evidence type="ECO:0000259" key="9">
    <source>
        <dbReference type="Pfam" id="PF00768"/>
    </source>
</evidence>
<feature type="signal peptide" evidence="8">
    <location>
        <begin position="1"/>
        <end position="24"/>
    </location>
</feature>
<accession>A0ABW5BMW9</accession>
<keyword evidence="2 8" id="KW-0732">Signal</keyword>
<evidence type="ECO:0000259" key="10">
    <source>
        <dbReference type="Pfam" id="PF05036"/>
    </source>
</evidence>
<keyword evidence="4" id="KW-0133">Cell shape</keyword>
<keyword evidence="12" id="KW-1185">Reference proteome</keyword>
<protein>
    <submittedName>
        <fullName evidence="11">Serine hydrolase</fullName>
    </submittedName>
</protein>
<evidence type="ECO:0000256" key="4">
    <source>
        <dbReference type="ARBA" id="ARBA00022960"/>
    </source>
</evidence>
<feature type="domain" description="Peptidase S11 D-alanyl-D-alanine carboxypeptidase A N-terminal" evidence="9">
    <location>
        <begin position="27"/>
        <end position="245"/>
    </location>
</feature>
<dbReference type="EMBL" id="JBHUII010000004">
    <property type="protein sequence ID" value="MFD2206219.1"/>
    <property type="molecule type" value="Genomic_DNA"/>
</dbReference>
<keyword evidence="6" id="KW-0961">Cell wall biogenesis/degradation</keyword>
<dbReference type="Pfam" id="PF05036">
    <property type="entry name" value="SPOR"/>
    <property type="match status" value="1"/>
</dbReference>
<evidence type="ECO:0000256" key="3">
    <source>
        <dbReference type="ARBA" id="ARBA00022801"/>
    </source>
</evidence>
<dbReference type="PRINTS" id="PR00725">
    <property type="entry name" value="DADACBPTASE1"/>
</dbReference>
<evidence type="ECO:0000313" key="12">
    <source>
        <dbReference type="Proteomes" id="UP001597294"/>
    </source>
</evidence>
<dbReference type="Pfam" id="PF00768">
    <property type="entry name" value="Peptidase_S11"/>
    <property type="match status" value="1"/>
</dbReference>
<dbReference type="RefSeq" id="WP_380251579.1">
    <property type="nucleotide sequence ID" value="NZ_JBHUII010000004.1"/>
</dbReference>
<dbReference type="InterPro" id="IPR036680">
    <property type="entry name" value="SPOR-like_sf"/>
</dbReference>
<dbReference type="SUPFAM" id="SSF56601">
    <property type="entry name" value="beta-lactamase/transpeptidase-like"/>
    <property type="match status" value="1"/>
</dbReference>
<evidence type="ECO:0000256" key="2">
    <source>
        <dbReference type="ARBA" id="ARBA00022729"/>
    </source>
</evidence>
<comment type="similarity">
    <text evidence="1 7">Belongs to the peptidase S11 family.</text>
</comment>
<evidence type="ECO:0000256" key="1">
    <source>
        <dbReference type="ARBA" id="ARBA00007164"/>
    </source>
</evidence>
<dbReference type="PANTHER" id="PTHR21581">
    <property type="entry name" value="D-ALANYL-D-ALANINE CARBOXYPEPTIDASE"/>
    <property type="match status" value="1"/>
</dbReference>
<gene>
    <name evidence="11" type="ORF">ACFSKO_11365</name>
</gene>
<keyword evidence="5" id="KW-0573">Peptidoglycan synthesis</keyword>
<reference evidence="12" key="1">
    <citation type="journal article" date="2019" name="Int. J. Syst. Evol. Microbiol.">
        <title>The Global Catalogue of Microorganisms (GCM) 10K type strain sequencing project: providing services to taxonomists for standard genome sequencing and annotation.</title>
        <authorList>
            <consortium name="The Broad Institute Genomics Platform"/>
            <consortium name="The Broad Institute Genome Sequencing Center for Infectious Disease"/>
            <person name="Wu L."/>
            <person name="Ma J."/>
        </authorList>
    </citation>
    <scope>NUCLEOTIDE SEQUENCE [LARGE SCALE GENOMIC DNA]</scope>
    <source>
        <strain evidence="12">CGMCC 4.7192</strain>
    </source>
</reference>
<evidence type="ECO:0000256" key="6">
    <source>
        <dbReference type="ARBA" id="ARBA00023316"/>
    </source>
</evidence>
<evidence type="ECO:0000256" key="8">
    <source>
        <dbReference type="SAM" id="SignalP"/>
    </source>
</evidence>
<dbReference type="InterPro" id="IPR007730">
    <property type="entry name" value="SPOR-like_dom"/>
</dbReference>
<evidence type="ECO:0000313" key="11">
    <source>
        <dbReference type="EMBL" id="MFD2206219.1"/>
    </source>
</evidence>
<evidence type="ECO:0000256" key="5">
    <source>
        <dbReference type="ARBA" id="ARBA00022984"/>
    </source>
</evidence>
<dbReference type="Proteomes" id="UP001597294">
    <property type="component" value="Unassembled WGS sequence"/>
</dbReference>
<dbReference type="GO" id="GO:0016787">
    <property type="term" value="F:hydrolase activity"/>
    <property type="evidence" value="ECO:0007669"/>
    <property type="project" value="UniProtKB-KW"/>
</dbReference>
<dbReference type="InterPro" id="IPR001967">
    <property type="entry name" value="Peptidase_S11_N"/>
</dbReference>
<feature type="domain" description="SPOR" evidence="10">
    <location>
        <begin position="331"/>
        <end position="408"/>
    </location>
</feature>
<name>A0ABW5BMW9_9PROT</name>
<dbReference type="InterPro" id="IPR018044">
    <property type="entry name" value="Peptidase_S11"/>
</dbReference>